<feature type="coiled-coil region" evidence="1">
    <location>
        <begin position="176"/>
        <end position="251"/>
    </location>
</feature>
<dbReference type="PANTHER" id="PTHR33324">
    <property type="entry name" value="EXPRESSED PROTEIN"/>
    <property type="match status" value="1"/>
</dbReference>
<keyword evidence="1" id="KW-0175">Coiled coil</keyword>
<protein>
    <submittedName>
        <fullName evidence="3">Uncharacterized protein LOC125776699 isoform X1</fullName>
    </submittedName>
</protein>
<evidence type="ECO:0000313" key="2">
    <source>
        <dbReference type="Proteomes" id="UP001652620"/>
    </source>
</evidence>
<keyword evidence="2" id="KW-1185">Reference proteome</keyword>
<accession>A0ABM3JAG1</accession>
<dbReference type="RefSeq" id="XP_049306194.1">
    <property type="nucleotide sequence ID" value="XM_049450237.1"/>
</dbReference>
<evidence type="ECO:0000256" key="1">
    <source>
        <dbReference type="SAM" id="Coils"/>
    </source>
</evidence>
<dbReference type="GeneID" id="125776699"/>
<sequence length="269" mass="31680">MPSAQIFYKKLLLETGISADWNLVRWKVRNMRTAYNKAEQWRNGTGAGLLEEQGIESIDQKLSKMCPHYKRLQSIFFKSKSADSTQYVFQSEDGTTNHGECEIIQQSEYDSGSMFVDEIATTTESEHDNLFYTLPNDIEIATPVSSKRAQNINDNKAVEFAEKMRKSAPKTAISKLSALQSERNELQMQRLELEKEKHRDYMEREEIRISIEKEKFVLEKERHEKMFELEKEKLAIEKENNKDKLKILTMELEMKERLARYELELKYKQ</sequence>
<reference evidence="2" key="1">
    <citation type="submission" date="2025-05" db="UniProtKB">
        <authorList>
            <consortium name="RefSeq"/>
        </authorList>
    </citation>
    <scope>NUCLEOTIDE SEQUENCE [LARGE SCALE GENOMIC DNA]</scope>
</reference>
<dbReference type="PANTHER" id="PTHR33324:SF2">
    <property type="entry name" value="MYB_SANT-LIKE DNA-BINDING DOMAIN-CONTAINING PROTEIN"/>
    <property type="match status" value="1"/>
</dbReference>
<gene>
    <name evidence="3" type="primary">LOC125776699</name>
</gene>
<name>A0ABM3JAG1_BACDO</name>
<dbReference type="Proteomes" id="UP001652620">
    <property type="component" value="Chromosome 2"/>
</dbReference>
<organism evidence="2 3">
    <name type="scientific">Bactrocera dorsalis</name>
    <name type="common">Oriental fruit fly</name>
    <name type="synonym">Dacus dorsalis</name>
    <dbReference type="NCBI Taxonomy" id="27457"/>
    <lineage>
        <taxon>Eukaryota</taxon>
        <taxon>Metazoa</taxon>
        <taxon>Ecdysozoa</taxon>
        <taxon>Arthropoda</taxon>
        <taxon>Hexapoda</taxon>
        <taxon>Insecta</taxon>
        <taxon>Pterygota</taxon>
        <taxon>Neoptera</taxon>
        <taxon>Endopterygota</taxon>
        <taxon>Diptera</taxon>
        <taxon>Brachycera</taxon>
        <taxon>Muscomorpha</taxon>
        <taxon>Tephritoidea</taxon>
        <taxon>Tephritidae</taxon>
        <taxon>Bactrocera</taxon>
        <taxon>Bactrocera</taxon>
    </lineage>
</organism>
<evidence type="ECO:0000313" key="3">
    <source>
        <dbReference type="RefSeq" id="XP_049306194.1"/>
    </source>
</evidence>
<proteinExistence type="predicted"/>
<reference evidence="3" key="2">
    <citation type="submission" date="2025-08" db="UniProtKB">
        <authorList>
            <consortium name="RefSeq"/>
        </authorList>
    </citation>
    <scope>IDENTIFICATION</scope>
    <source>
        <tissue evidence="3">Adult</tissue>
    </source>
</reference>